<dbReference type="EMBL" id="MOBK01000006">
    <property type="protein sequence ID" value="RON20880.1"/>
    <property type="molecule type" value="Genomic_DNA"/>
</dbReference>
<evidence type="ECO:0000256" key="1">
    <source>
        <dbReference type="ARBA" id="ARBA00022553"/>
    </source>
</evidence>
<sequence length="142" mass="15570">MNKIPVISIVDDDAPGRIALSSLVRSMGCEPSLFSCAEDFLASARSYETDCLISDVQMPGMTGLELQAELLSKGHDIPIIFITAYPEESVRKRAKSSGAICFLSKPFDGQVMIDCIEQILKNREASITYTQVLPSTTYTLDK</sequence>
<evidence type="ECO:0000313" key="5">
    <source>
        <dbReference type="Proteomes" id="UP000285636"/>
    </source>
</evidence>
<dbReference type="InterPro" id="IPR011006">
    <property type="entry name" value="CheY-like_superfamily"/>
</dbReference>
<evidence type="ECO:0000313" key="4">
    <source>
        <dbReference type="EMBL" id="RON20880.1"/>
    </source>
</evidence>
<feature type="domain" description="Response regulatory" evidence="3">
    <location>
        <begin position="6"/>
        <end position="120"/>
    </location>
</feature>
<dbReference type="Gene3D" id="3.40.50.2300">
    <property type="match status" value="1"/>
</dbReference>
<dbReference type="InterPro" id="IPR050595">
    <property type="entry name" value="Bact_response_regulator"/>
</dbReference>
<dbReference type="RefSeq" id="WP_123434460.1">
    <property type="nucleotide sequence ID" value="NZ_MOBK01000006.1"/>
</dbReference>
<comment type="caution">
    <text evidence="4">The sequence shown here is derived from an EMBL/GenBank/DDBJ whole genome shotgun (WGS) entry which is preliminary data.</text>
</comment>
<evidence type="ECO:0000256" key="2">
    <source>
        <dbReference type="PROSITE-ProRule" id="PRU00169"/>
    </source>
</evidence>
<name>A0A423I5S4_9PSED</name>
<dbReference type="PANTHER" id="PTHR44591:SF25">
    <property type="entry name" value="CHEMOTAXIS TWO-COMPONENT RESPONSE REGULATOR"/>
    <property type="match status" value="1"/>
</dbReference>
<proteinExistence type="predicted"/>
<dbReference type="Pfam" id="PF00072">
    <property type="entry name" value="Response_reg"/>
    <property type="match status" value="1"/>
</dbReference>
<gene>
    <name evidence="4" type="ORF">BK660_17725</name>
</gene>
<dbReference type="InterPro" id="IPR001789">
    <property type="entry name" value="Sig_transdc_resp-reg_receiver"/>
</dbReference>
<dbReference type="AlphaFoldDB" id="A0A423I5S4"/>
<dbReference type="SUPFAM" id="SSF52172">
    <property type="entry name" value="CheY-like"/>
    <property type="match status" value="1"/>
</dbReference>
<evidence type="ECO:0000259" key="3">
    <source>
        <dbReference type="PROSITE" id="PS50110"/>
    </source>
</evidence>
<dbReference type="GO" id="GO:0000160">
    <property type="term" value="P:phosphorelay signal transduction system"/>
    <property type="evidence" value="ECO:0007669"/>
    <property type="project" value="InterPro"/>
</dbReference>
<dbReference type="Proteomes" id="UP000285636">
    <property type="component" value="Unassembled WGS sequence"/>
</dbReference>
<feature type="modified residue" description="4-aspartylphosphate" evidence="2">
    <location>
        <position position="55"/>
    </location>
</feature>
<organism evidence="4 5">
    <name type="scientific">Pseudomonas brassicacearum</name>
    <dbReference type="NCBI Taxonomy" id="930166"/>
    <lineage>
        <taxon>Bacteria</taxon>
        <taxon>Pseudomonadati</taxon>
        <taxon>Pseudomonadota</taxon>
        <taxon>Gammaproteobacteria</taxon>
        <taxon>Pseudomonadales</taxon>
        <taxon>Pseudomonadaceae</taxon>
        <taxon>Pseudomonas</taxon>
    </lineage>
</organism>
<protein>
    <submittedName>
        <fullName evidence="4">Two-component system response regulator</fullName>
    </submittedName>
</protein>
<dbReference type="PROSITE" id="PS50110">
    <property type="entry name" value="RESPONSE_REGULATORY"/>
    <property type="match status" value="1"/>
</dbReference>
<accession>A0A423I5S4</accession>
<reference evidence="4 5" key="1">
    <citation type="submission" date="2016-10" db="EMBL/GenBank/DDBJ databases">
        <title>Comparative genome analysis of multiple Pseudomonas spp. focuses on biocontrol and plant growth promoting traits.</title>
        <authorList>
            <person name="Tao X.-Y."/>
            <person name="Taylor C.G."/>
        </authorList>
    </citation>
    <scope>NUCLEOTIDE SEQUENCE [LARGE SCALE GENOMIC DNA]</scope>
    <source>
        <strain evidence="4 5">38D7</strain>
    </source>
</reference>
<dbReference type="SMART" id="SM00448">
    <property type="entry name" value="REC"/>
    <property type="match status" value="1"/>
</dbReference>
<dbReference type="PANTHER" id="PTHR44591">
    <property type="entry name" value="STRESS RESPONSE REGULATOR PROTEIN 1"/>
    <property type="match status" value="1"/>
</dbReference>
<keyword evidence="1 2" id="KW-0597">Phosphoprotein</keyword>